<proteinExistence type="predicted"/>
<dbReference type="PATRIC" id="fig|1239307.3.peg.2177"/>
<evidence type="ECO:0000313" key="1">
    <source>
        <dbReference type="EMBL" id="AHF77027.1"/>
    </source>
</evidence>
<dbReference type="RefSeq" id="WP_025422160.1">
    <property type="nucleotide sequence ID" value="NZ_CP006569.1"/>
</dbReference>
<evidence type="ECO:0000313" key="2">
    <source>
        <dbReference type="Proteomes" id="UP000019028"/>
    </source>
</evidence>
<dbReference type="EMBL" id="CP006569">
    <property type="protein sequence ID" value="AHF77027.1"/>
    <property type="molecule type" value="Genomic_DNA"/>
</dbReference>
<name>W0HX01_9GAMM</name>
<organism evidence="1 2">
    <name type="scientific">Sodalis praecaptivus</name>
    <dbReference type="NCBI Taxonomy" id="1239307"/>
    <lineage>
        <taxon>Bacteria</taxon>
        <taxon>Pseudomonadati</taxon>
        <taxon>Pseudomonadota</taxon>
        <taxon>Gammaproteobacteria</taxon>
        <taxon>Enterobacterales</taxon>
        <taxon>Bruguierivoracaceae</taxon>
        <taxon>Sodalis</taxon>
    </lineage>
</organism>
<dbReference type="Proteomes" id="UP000019028">
    <property type="component" value="Chromosome"/>
</dbReference>
<sequence>MNNAAIAKFGLRVLTYKCIDSNNKFNALAKHISQGAITRDKLAKRIISDTVSLAQHYVVTNQSLGKRSAEIVNQGRSALFDNTRAQVEKGLAPLVDVILQSKGQGELARKIAAGITQYIGPALIQDHGVERVLGALTKYEGGENVLRLALENVFSGCFGGKMISATFMSALKRAIVDRPEYREGTRLHDMAAWKLYEALAPDPSQLPPPPTGLRTIEYLATQVPSMVTSVCQHLDTIQQYLQLPYNEQELSTVFTECWPSDLAVPVDISTKNFARVVMMGHATGQSAIVNQNIDALPKDIRQTLHQEAATIRTLLTRLPTPEIKVAQNWSGDIEAVSVQHTSAHPPSAQMQTFIETQFRVPVHHPQEVNALVADGEFIKSLDKGINLKIDNSHLSYGRWLSDMGSQFIAQAKNSWMGQTGLSPLKQRQLEQLSQMVDNNPMSLLALSRYLIPESISARVQEQVFNQFEHQPPNLICVDNMWMRVGKPEVNFEVSKRQGVDIAVGLKWPVAEFGDAVETLSPSLAQQSHLSSTVNVNILFNKHGVEKERMTLSDTHLLLQDRLVFGSPSAKDVNASSPLLNQSTLKKLCEVASTC</sequence>
<dbReference type="HOGENOM" id="CLU_465311_0_0_6"/>
<reference evidence="1 2" key="1">
    <citation type="journal article" date="2014" name="Genome Biol. Evol.">
        <title>Genome degeneration and adaptation in a nascent stage of symbiosis.</title>
        <authorList>
            <person name="Oakeson K.F."/>
            <person name="Gil R."/>
            <person name="Clayton A.L."/>
            <person name="Dunn D.M."/>
            <person name="von Niederhausern A.C."/>
            <person name="Hamil C."/>
            <person name="Aoyagi A."/>
            <person name="Duval B."/>
            <person name="Baca A."/>
            <person name="Silva F.J."/>
            <person name="Vallier A."/>
            <person name="Jackson D.G."/>
            <person name="Latorre A."/>
            <person name="Weiss R.B."/>
            <person name="Heddi A."/>
            <person name="Moya A."/>
            <person name="Dale C."/>
        </authorList>
    </citation>
    <scope>NUCLEOTIDE SEQUENCE [LARGE SCALE GENOMIC DNA]</scope>
    <source>
        <strain evidence="1 2">HS1</strain>
    </source>
</reference>
<dbReference type="AlphaFoldDB" id="W0HX01"/>
<gene>
    <name evidence="1" type="ORF">Sant_1977</name>
</gene>
<accession>W0HX01</accession>
<dbReference type="OrthoDB" id="6435643at2"/>
<protein>
    <submittedName>
        <fullName evidence="1">Uncharacterized protein</fullName>
    </submittedName>
</protein>
<dbReference type="KEGG" id="sod:Sant_1977"/>
<keyword evidence="2" id="KW-1185">Reference proteome</keyword>